<gene>
    <name evidence="7" type="ORF">AGOS_ACR106C</name>
</gene>
<dbReference type="PANTHER" id="PTHR21320:SF3">
    <property type="entry name" value="CYTOCHROME C OXIDASE ASSEMBLY PROTEIN COX11, MITOCHONDRIAL-RELATED"/>
    <property type="match status" value="1"/>
</dbReference>
<evidence type="ECO:0000256" key="5">
    <source>
        <dbReference type="ARBA" id="ARBA00023136"/>
    </source>
</evidence>
<evidence type="ECO:0000256" key="4">
    <source>
        <dbReference type="ARBA" id="ARBA00022989"/>
    </source>
</evidence>
<dbReference type="OrthoDB" id="1704689at2759"/>
<dbReference type="InterPro" id="IPR023471">
    <property type="entry name" value="CtaG/Cox11_dom_sf"/>
</dbReference>
<dbReference type="InterPro" id="IPR007533">
    <property type="entry name" value="Cyt_c_oxidase_assmbl_CtaG"/>
</dbReference>
<comment type="function">
    <text evidence="1">Exerts its effect at some terminal stage of cytochrome c oxidase synthesis, probably by being involved in the insertion of the copper B into subunit I.</text>
</comment>
<reference evidence="8" key="2">
    <citation type="journal article" date="2013" name="G3 (Bethesda)">
        <title>Genomes of Ashbya fungi isolated from insects reveal four mating-type loci, numerous translocations, lack of transposons, and distinct gene duplications.</title>
        <authorList>
            <person name="Dietrich F.S."/>
            <person name="Voegeli S."/>
            <person name="Kuo S."/>
            <person name="Philippsen P."/>
        </authorList>
    </citation>
    <scope>GENOME REANNOTATION</scope>
    <source>
        <strain evidence="8">ATCC 10895 / CBS 109.51 / FGSC 9923 / NRRL Y-1056</strain>
    </source>
</reference>
<sequence>MLGLGCLLRPLAGGVSRRCAGGGAHWASRPLHSSGRSRAKLDFSKLTQAEIKQLRDMKVQRERAFRDRTAAYYFASVGVVFLGLAYAAVPLYRLLCARTGFGGTPITDRRKFTSDKMVPVDMDKRIRVSFTSEVSQILPWKFVPQQREVYVLPGETALAFYKAKNTSDKDIIGMATYSITPGGAAQYFNKIQCFCFEEQKLLAGEEVDMPVFFFIDPDFATDPQMRNVDDLVLHYTFFRAQYASEAAPDGALGPAVVDAAAVEAAA</sequence>
<dbReference type="RefSeq" id="NP_983508.1">
    <property type="nucleotide sequence ID" value="NM_208861.1"/>
</dbReference>
<dbReference type="KEGG" id="ago:AGOS_ACR106C"/>
<dbReference type="NCBIfam" id="NF003465">
    <property type="entry name" value="PRK05089.1"/>
    <property type="match status" value="1"/>
</dbReference>
<keyword evidence="3 6" id="KW-0812">Transmembrane</keyword>
<dbReference type="FunFam" id="2.60.370.10:FF:000001">
    <property type="entry name" value="COX11 cytochrome c oxidase assembly homolog"/>
    <property type="match status" value="1"/>
</dbReference>
<protein>
    <submittedName>
        <fullName evidence="7">ACR106Cp</fullName>
    </submittedName>
</protein>
<name>Q75C11_EREGS</name>
<proteinExistence type="inferred from homology"/>
<evidence type="ECO:0000313" key="8">
    <source>
        <dbReference type="Proteomes" id="UP000000591"/>
    </source>
</evidence>
<dbReference type="SUPFAM" id="SSF110111">
    <property type="entry name" value="Ctag/Cox11"/>
    <property type="match status" value="1"/>
</dbReference>
<dbReference type="eggNOG" id="KOG2540">
    <property type="taxonomic scope" value="Eukaryota"/>
</dbReference>
<dbReference type="HOGENOM" id="CLU_045000_0_1_1"/>
<dbReference type="Gene3D" id="2.60.370.10">
    <property type="entry name" value="Ctag/Cox11"/>
    <property type="match status" value="1"/>
</dbReference>
<organism evidence="7 8">
    <name type="scientific">Eremothecium gossypii (strain ATCC 10895 / CBS 109.51 / FGSC 9923 / NRRL Y-1056)</name>
    <name type="common">Yeast</name>
    <name type="synonym">Ashbya gossypii</name>
    <dbReference type="NCBI Taxonomy" id="284811"/>
    <lineage>
        <taxon>Eukaryota</taxon>
        <taxon>Fungi</taxon>
        <taxon>Dikarya</taxon>
        <taxon>Ascomycota</taxon>
        <taxon>Saccharomycotina</taxon>
        <taxon>Saccharomycetes</taxon>
        <taxon>Saccharomycetales</taxon>
        <taxon>Saccharomycetaceae</taxon>
        <taxon>Eremothecium</taxon>
    </lineage>
</organism>
<dbReference type="STRING" id="284811.Q75C11"/>
<feature type="transmembrane region" description="Helical" evidence="6">
    <location>
        <begin position="70"/>
        <end position="89"/>
    </location>
</feature>
<keyword evidence="8" id="KW-1185">Reference proteome</keyword>
<dbReference type="GO" id="GO:0005507">
    <property type="term" value="F:copper ion binding"/>
    <property type="evidence" value="ECO:0007669"/>
    <property type="project" value="InterPro"/>
</dbReference>
<dbReference type="OMA" id="YRIFCQS"/>
<evidence type="ECO:0000256" key="3">
    <source>
        <dbReference type="ARBA" id="ARBA00022692"/>
    </source>
</evidence>
<accession>Q75C11</accession>
<evidence type="ECO:0000313" key="7">
    <source>
        <dbReference type="EMBL" id="AAS51332.1"/>
    </source>
</evidence>
<dbReference type="GeneID" id="4619638"/>
<dbReference type="GO" id="GO:0005743">
    <property type="term" value="C:mitochondrial inner membrane"/>
    <property type="evidence" value="ECO:0000318"/>
    <property type="project" value="GO_Central"/>
</dbReference>
<dbReference type="GO" id="GO:0005759">
    <property type="term" value="C:mitochondrial matrix"/>
    <property type="evidence" value="ECO:0007669"/>
    <property type="project" value="UniProtKB-ARBA"/>
</dbReference>
<evidence type="ECO:0000256" key="1">
    <source>
        <dbReference type="ARBA" id="ARBA00004007"/>
    </source>
</evidence>
<dbReference type="AlphaFoldDB" id="Q75C11"/>
<comment type="subcellular location">
    <subcellularLocation>
        <location evidence="2">Mitochondrion inner membrane</location>
        <topology evidence="2">Single-pass membrane protein</topology>
        <orientation evidence="2">Intermembrane side</orientation>
    </subcellularLocation>
</comment>
<keyword evidence="4 6" id="KW-1133">Transmembrane helix</keyword>
<dbReference type="HAMAP" id="MF_00155">
    <property type="entry name" value="CtaG"/>
    <property type="match status" value="1"/>
</dbReference>
<evidence type="ECO:0000256" key="2">
    <source>
        <dbReference type="ARBA" id="ARBA00004243"/>
    </source>
</evidence>
<evidence type="ECO:0000256" key="6">
    <source>
        <dbReference type="SAM" id="Phobius"/>
    </source>
</evidence>
<dbReference type="Proteomes" id="UP000000591">
    <property type="component" value="Chromosome III"/>
</dbReference>
<reference evidence="7 8" key="1">
    <citation type="journal article" date="2004" name="Science">
        <title>The Ashbya gossypii genome as a tool for mapping the ancient Saccharomyces cerevisiae genome.</title>
        <authorList>
            <person name="Dietrich F.S."/>
            <person name="Voegeli S."/>
            <person name="Brachat S."/>
            <person name="Lerch A."/>
            <person name="Gates K."/>
            <person name="Steiner S."/>
            <person name="Mohr C."/>
            <person name="Pohlmann R."/>
            <person name="Luedi P."/>
            <person name="Choi S."/>
            <person name="Wing R.A."/>
            <person name="Flavier A."/>
            <person name="Gaffney T.D."/>
            <person name="Philippsen P."/>
        </authorList>
    </citation>
    <scope>NUCLEOTIDE SEQUENCE [LARGE SCALE GENOMIC DNA]</scope>
    <source>
        <strain evidence="8">ATCC 10895 / CBS 109.51 / FGSC 9923 / NRRL Y-1056</strain>
    </source>
</reference>
<keyword evidence="5 6" id="KW-0472">Membrane</keyword>
<dbReference type="EMBL" id="AE016816">
    <property type="protein sequence ID" value="AAS51332.1"/>
    <property type="molecule type" value="Genomic_DNA"/>
</dbReference>
<dbReference type="FunCoup" id="Q75C11">
    <property type="interactions" value="542"/>
</dbReference>
<dbReference type="InParanoid" id="Q75C11"/>
<dbReference type="Pfam" id="PF04442">
    <property type="entry name" value="CtaG_Cox11"/>
    <property type="match status" value="1"/>
</dbReference>
<dbReference type="PANTHER" id="PTHR21320">
    <property type="entry name" value="CYTOCHROME C OXIDASE ASSEMBLY PROTEIN COX11-RELATED"/>
    <property type="match status" value="1"/>
</dbReference>